<accession>A0A285PT28</accession>
<evidence type="ECO:0000313" key="2">
    <source>
        <dbReference type="Proteomes" id="UP000217549"/>
    </source>
</evidence>
<dbReference type="KEGG" id="ehl:EHLA_2152"/>
<gene>
    <name evidence="1" type="ORF">EHLA_2152</name>
</gene>
<name>A0A285PT28_9FIRM</name>
<dbReference type="STRING" id="39488.ERS852450_01591"/>
<dbReference type="EMBL" id="LT907978">
    <property type="protein sequence ID" value="SOB72783.1"/>
    <property type="molecule type" value="Genomic_DNA"/>
</dbReference>
<protein>
    <submittedName>
        <fullName evidence="1">Uncharacterized protein</fullName>
    </submittedName>
</protein>
<organism evidence="1 2">
    <name type="scientific">Anaerobutyricum hallii</name>
    <dbReference type="NCBI Taxonomy" id="39488"/>
    <lineage>
        <taxon>Bacteria</taxon>
        <taxon>Bacillati</taxon>
        <taxon>Bacillota</taxon>
        <taxon>Clostridia</taxon>
        <taxon>Lachnospirales</taxon>
        <taxon>Lachnospiraceae</taxon>
        <taxon>Anaerobutyricum</taxon>
    </lineage>
</organism>
<dbReference type="Proteomes" id="UP000217549">
    <property type="component" value="Chromosome I"/>
</dbReference>
<proteinExistence type="predicted"/>
<keyword evidence="2" id="KW-1185">Reference proteome</keyword>
<dbReference type="RefSeq" id="WP_096240759.1">
    <property type="nucleotide sequence ID" value="NZ_LT907978.1"/>
</dbReference>
<sequence>MSQITEKEREFVESKLKMMSRTIEVSRIKQFCLNKIGCEIVLDGRKIASVDSGKKVNIKVNGLPHKLACLWTFADGNQTLTENFTIPYGVSSLKYETMRKTEKSHLFTLKGLNITTTPIGVLMEDIQVKEESDNVFRQKLNEMLEEYRKNNL</sequence>
<reference evidence="2" key="1">
    <citation type="submission" date="2017-09" db="EMBL/GenBank/DDBJ databases">
        <authorList>
            <person name="Shetty A S."/>
        </authorList>
    </citation>
    <scope>NUCLEOTIDE SEQUENCE [LARGE SCALE GENOMIC DNA]</scope>
</reference>
<dbReference type="AlphaFoldDB" id="A0A285PT28"/>
<evidence type="ECO:0000313" key="1">
    <source>
        <dbReference type="EMBL" id="SOB72783.1"/>
    </source>
</evidence>